<dbReference type="Proteomes" id="UP000218620">
    <property type="component" value="Unassembled WGS sequence"/>
</dbReference>
<dbReference type="AlphaFoldDB" id="A0A2A3YXC9"/>
<dbReference type="PANTHER" id="PTHR38015">
    <property type="entry name" value="BLR6086 PROTEIN"/>
    <property type="match status" value="1"/>
</dbReference>
<dbReference type="Gene3D" id="3.40.50.720">
    <property type="entry name" value="NAD(P)-binding Rossmann-like Domain"/>
    <property type="match status" value="1"/>
</dbReference>
<name>A0A2A3YXC9_BREAU</name>
<evidence type="ECO:0000259" key="1">
    <source>
        <dbReference type="Pfam" id="PF02317"/>
    </source>
</evidence>
<dbReference type="SUPFAM" id="SSF48179">
    <property type="entry name" value="6-phosphogluconate dehydrogenase C-terminal domain-like"/>
    <property type="match status" value="1"/>
</dbReference>
<dbReference type="InterPro" id="IPR003421">
    <property type="entry name" value="Opine_DH"/>
</dbReference>
<dbReference type="InterPro" id="IPR036291">
    <property type="entry name" value="NAD(P)-bd_dom_sf"/>
</dbReference>
<evidence type="ECO:0000259" key="2">
    <source>
        <dbReference type="Pfam" id="PF02558"/>
    </source>
</evidence>
<feature type="domain" description="Ketopantoate reductase N-terminal" evidence="2">
    <location>
        <begin position="4"/>
        <end position="159"/>
    </location>
</feature>
<comment type="caution">
    <text evidence="3">The sequence shown here is derived from an EMBL/GenBank/DDBJ whole genome shotgun (WGS) entry which is preliminary data.</text>
</comment>
<dbReference type="EMBL" id="NRGQ01000005">
    <property type="protein sequence ID" value="PCC43908.1"/>
    <property type="molecule type" value="Genomic_DNA"/>
</dbReference>
<dbReference type="InterPro" id="IPR051729">
    <property type="entry name" value="Opine/Lysopine_DH"/>
</dbReference>
<dbReference type="GO" id="GO:0016491">
    <property type="term" value="F:oxidoreductase activity"/>
    <property type="evidence" value="ECO:0007669"/>
    <property type="project" value="InterPro"/>
</dbReference>
<dbReference type="RefSeq" id="WP_096177645.1">
    <property type="nucleotide sequence ID" value="NZ_JABUXX010000003.1"/>
</dbReference>
<dbReference type="InterPro" id="IPR013332">
    <property type="entry name" value="KPR_N"/>
</dbReference>
<dbReference type="SUPFAM" id="SSF51735">
    <property type="entry name" value="NAD(P)-binding Rossmann-fold domains"/>
    <property type="match status" value="1"/>
</dbReference>
<protein>
    <recommendedName>
        <fullName evidence="5">Opine dehydrogenase</fullName>
    </recommendedName>
</protein>
<dbReference type="Gene3D" id="1.10.1040.10">
    <property type="entry name" value="N-(1-d-carboxylethyl)-l-norvaline Dehydrogenase, domain 2"/>
    <property type="match status" value="1"/>
</dbReference>
<reference evidence="3 4" key="1">
    <citation type="journal article" date="2017" name="Elife">
        <title>Extensive horizontal gene transfer in cheese-associated bacteria.</title>
        <authorList>
            <person name="Bonham K.S."/>
            <person name="Wolfe B.E."/>
            <person name="Dutton R.J."/>
        </authorList>
    </citation>
    <scope>NUCLEOTIDE SEQUENCE [LARGE SCALE GENOMIC DNA]</scope>
    <source>
        <strain evidence="3 4">962_8</strain>
    </source>
</reference>
<organism evidence="3 4">
    <name type="scientific">Brevibacterium aurantiacum</name>
    <dbReference type="NCBI Taxonomy" id="273384"/>
    <lineage>
        <taxon>Bacteria</taxon>
        <taxon>Bacillati</taxon>
        <taxon>Actinomycetota</taxon>
        <taxon>Actinomycetes</taxon>
        <taxon>Micrococcales</taxon>
        <taxon>Brevibacteriaceae</taxon>
        <taxon>Brevibacterium</taxon>
    </lineage>
</organism>
<accession>A0A2A3YXC9</accession>
<sequence length="359" mass="38914">MGIITIIGAGNVGQTIAGHMALLGHTVRMFSRWNDEFQPIRDRGGIELFGEINGTAMPDSLTSDLVEAVENADVVVIAAPAFAHPSISASLAPVLEPDQLVVFQPTVLGSGVELSRQFLLNDREPCLIAESGTSLYTCRLKEPAKVYVGAVKDSIQISAIPSSRSQEVIDRLVPFFGEHYIPAADSLSVGLSNSNPIYHVPPAVLNFKTVEDAERLPQHSLVTPRIGEAIDALDKERLALAAALHTETTSFWQFLDDAYGVNEGSFVERVIQGYGRQSFPEPDSVKHRYFTEDIPFGLVIWSSLAKQLGLAMPLTDGFIAISNVLCGTDFYQDGRTADALGLKDGSVDDIVDVFRNGVR</sequence>
<dbReference type="Pfam" id="PF02558">
    <property type="entry name" value="ApbA"/>
    <property type="match status" value="1"/>
</dbReference>
<feature type="domain" description="Opine dehydrogenase" evidence="1">
    <location>
        <begin position="183"/>
        <end position="325"/>
    </location>
</feature>
<dbReference type="Pfam" id="PF02317">
    <property type="entry name" value="Octopine_DH"/>
    <property type="match status" value="1"/>
</dbReference>
<gene>
    <name evidence="3" type="ORF">CIK65_04780</name>
</gene>
<dbReference type="PANTHER" id="PTHR38015:SF1">
    <property type="entry name" value="OPINE DEHYDROGENASE DOMAIN-CONTAINING PROTEIN"/>
    <property type="match status" value="1"/>
</dbReference>
<evidence type="ECO:0000313" key="4">
    <source>
        <dbReference type="Proteomes" id="UP000218620"/>
    </source>
</evidence>
<evidence type="ECO:0008006" key="5">
    <source>
        <dbReference type="Google" id="ProtNLM"/>
    </source>
</evidence>
<evidence type="ECO:0000313" key="3">
    <source>
        <dbReference type="EMBL" id="PCC43908.1"/>
    </source>
</evidence>
<dbReference type="InterPro" id="IPR013328">
    <property type="entry name" value="6PGD_dom2"/>
</dbReference>
<dbReference type="InterPro" id="IPR008927">
    <property type="entry name" value="6-PGluconate_DH-like_C_sf"/>
</dbReference>
<proteinExistence type="predicted"/>